<dbReference type="GO" id="GO:0016757">
    <property type="term" value="F:glycosyltransferase activity"/>
    <property type="evidence" value="ECO:0007669"/>
    <property type="project" value="InterPro"/>
</dbReference>
<organism evidence="2 3">
    <name type="scientific">Arboricoccus pini</name>
    <dbReference type="NCBI Taxonomy" id="1963835"/>
    <lineage>
        <taxon>Bacteria</taxon>
        <taxon>Pseudomonadati</taxon>
        <taxon>Pseudomonadota</taxon>
        <taxon>Alphaproteobacteria</taxon>
        <taxon>Geminicoccales</taxon>
        <taxon>Geminicoccaceae</taxon>
        <taxon>Arboricoccus</taxon>
    </lineage>
</organism>
<dbReference type="RefSeq" id="WP_088563095.1">
    <property type="nucleotide sequence ID" value="NZ_FYEH01000024.1"/>
</dbReference>
<dbReference type="InterPro" id="IPR001296">
    <property type="entry name" value="Glyco_trans_1"/>
</dbReference>
<dbReference type="AlphaFoldDB" id="A0A212S4B4"/>
<dbReference type="Proteomes" id="UP000197065">
    <property type="component" value="Unassembled WGS sequence"/>
</dbReference>
<evidence type="ECO:0000313" key="3">
    <source>
        <dbReference type="Proteomes" id="UP000197065"/>
    </source>
</evidence>
<gene>
    <name evidence="2" type="ORF">SAMN07250955_1243</name>
</gene>
<dbReference type="Gene3D" id="3.40.50.2000">
    <property type="entry name" value="Glycogen Phosphorylase B"/>
    <property type="match status" value="2"/>
</dbReference>
<accession>A0A212S4B4</accession>
<reference evidence="2 3" key="1">
    <citation type="submission" date="2017-06" db="EMBL/GenBank/DDBJ databases">
        <authorList>
            <person name="Kim H.J."/>
            <person name="Triplett B.A."/>
        </authorList>
    </citation>
    <scope>NUCLEOTIDE SEQUENCE [LARGE SCALE GENOMIC DNA]</scope>
    <source>
        <strain evidence="2 3">B29T1</strain>
    </source>
</reference>
<dbReference type="PANTHER" id="PTHR45947">
    <property type="entry name" value="SULFOQUINOVOSYL TRANSFERASE SQD2"/>
    <property type="match status" value="1"/>
</dbReference>
<dbReference type="OrthoDB" id="9801573at2"/>
<keyword evidence="3" id="KW-1185">Reference proteome</keyword>
<dbReference type="EMBL" id="FYEH01000024">
    <property type="protein sequence ID" value="SNB79889.1"/>
    <property type="molecule type" value="Genomic_DNA"/>
</dbReference>
<dbReference type="InterPro" id="IPR050194">
    <property type="entry name" value="Glycosyltransferase_grp1"/>
</dbReference>
<proteinExistence type="predicted"/>
<keyword evidence="2" id="KW-0808">Transferase</keyword>
<feature type="domain" description="Glycosyl transferase family 1" evidence="1">
    <location>
        <begin position="210"/>
        <end position="351"/>
    </location>
</feature>
<name>A0A212S4B4_9PROT</name>
<sequence>MSEGQTDRRPRVAIVHDQFYTYGGAEKVVERMLAAYPEADLFALFDILPDDKRGFLGGRKVTTSFLQRLPMLRRLHRYYFPLMPIAVEQLDLSAYDLILSSSYLVAKGVIVAPDQTHVCYLHSPMRYAWDMQKEYLQDMKLAKGPLSLVVRCILHYLRIWDVRSANGVDVYLANSRFIARRAMKAYRRQAQIVYPPVEVEQFACGPAQSERKDHFVTVGRLVPYKRFDLIIEAFNRMPERELLVIGDGVDRKRLEKLAGPNVKIMGRLSDEDLNRHVAEAAAFVYAAQEDFGISPVEAMACGTPVIGLGKGGLTETVIPPGRPGEAPTGLLFDAPTADAIVAAVQHFVTIREQFDSQACRTHALKFGPARFDRELRAAVTSACAADYGTISALVPDTNLPRVA</sequence>
<dbReference type="SUPFAM" id="SSF53756">
    <property type="entry name" value="UDP-Glycosyltransferase/glycogen phosphorylase"/>
    <property type="match status" value="1"/>
</dbReference>
<protein>
    <submittedName>
        <fullName evidence="2">Glycosyltransferase involved in cell wall bisynthesis</fullName>
    </submittedName>
</protein>
<dbReference type="Pfam" id="PF00534">
    <property type="entry name" value="Glycos_transf_1"/>
    <property type="match status" value="1"/>
</dbReference>
<evidence type="ECO:0000313" key="2">
    <source>
        <dbReference type="EMBL" id="SNB79889.1"/>
    </source>
</evidence>
<evidence type="ECO:0000259" key="1">
    <source>
        <dbReference type="Pfam" id="PF00534"/>
    </source>
</evidence>
<dbReference type="PANTHER" id="PTHR45947:SF3">
    <property type="entry name" value="SULFOQUINOVOSYL TRANSFERASE SQD2"/>
    <property type="match status" value="1"/>
</dbReference>